<name>A0A2X4PGF2_9PORP</name>
<dbReference type="InterPro" id="IPR052532">
    <property type="entry name" value="SUA5_domain"/>
</dbReference>
<evidence type="ECO:0000313" key="3">
    <source>
        <dbReference type="Proteomes" id="UP000249300"/>
    </source>
</evidence>
<dbReference type="Pfam" id="PF01300">
    <property type="entry name" value="Sua5_yciO_yrdC"/>
    <property type="match status" value="1"/>
</dbReference>
<dbReference type="AlphaFoldDB" id="A0A2X4PGF2"/>
<dbReference type="OrthoDB" id="9814580at2"/>
<gene>
    <name evidence="2" type="primary">yciO</name>
    <name evidence="2" type="ORF">NCTC12858_00779</name>
</gene>
<evidence type="ECO:0000259" key="1">
    <source>
        <dbReference type="PROSITE" id="PS51163"/>
    </source>
</evidence>
<sequence length="202" mass="22506">MSLLRIYTDAPDESSIRDLVSLIERGEVVVLPTSTGYSYACHALQPKAIDKLYRIKGYTNTKRPLAILCADLAEAAKYCRINDGAFRYIREHGGRYTFILPAVGMLPKSIRQRKELGLRLAEHPIALAVLRELQAPLMLASIPCPEDEDPQDLCNPDLIAELNDARHKSEQAALVVDAGIVERRPSTIVDCCSEEYNVIRQG</sequence>
<dbReference type="PROSITE" id="PS51163">
    <property type="entry name" value="YRDC"/>
    <property type="match status" value="1"/>
</dbReference>
<dbReference type="Gene3D" id="3.90.870.10">
    <property type="entry name" value="DHBP synthase"/>
    <property type="match status" value="1"/>
</dbReference>
<dbReference type="RefSeq" id="WP_036887297.1">
    <property type="nucleotide sequence ID" value="NZ_FUXH01000014.1"/>
</dbReference>
<dbReference type="PANTHER" id="PTHR42828:SF3">
    <property type="entry name" value="THREONYLCARBAMOYL-AMP SYNTHASE"/>
    <property type="match status" value="1"/>
</dbReference>
<dbReference type="SUPFAM" id="SSF55821">
    <property type="entry name" value="YrdC/RibB"/>
    <property type="match status" value="1"/>
</dbReference>
<dbReference type="InterPro" id="IPR017945">
    <property type="entry name" value="DHBP_synth_RibB-like_a/b_dom"/>
</dbReference>
<keyword evidence="3" id="KW-1185">Reference proteome</keyword>
<feature type="domain" description="YrdC-like" evidence="1">
    <location>
        <begin position="13"/>
        <end position="202"/>
    </location>
</feature>
<dbReference type="InterPro" id="IPR006070">
    <property type="entry name" value="Sua5-like_dom"/>
</dbReference>
<evidence type="ECO:0000313" key="2">
    <source>
        <dbReference type="EMBL" id="SQH72944.1"/>
    </source>
</evidence>
<dbReference type="EMBL" id="LS483447">
    <property type="protein sequence ID" value="SQH72944.1"/>
    <property type="molecule type" value="Genomic_DNA"/>
</dbReference>
<proteinExistence type="predicted"/>
<dbReference type="GO" id="GO:0003725">
    <property type="term" value="F:double-stranded RNA binding"/>
    <property type="evidence" value="ECO:0007669"/>
    <property type="project" value="InterPro"/>
</dbReference>
<dbReference type="KEGG" id="pcre:NCTC12858_00779"/>
<dbReference type="PANTHER" id="PTHR42828">
    <property type="entry name" value="DHBP SYNTHASE RIBB-LIKE ALPHA/BETA DOMAIN-CONTAINING PROTEIN"/>
    <property type="match status" value="1"/>
</dbReference>
<protein>
    <submittedName>
        <fullName evidence="2">Translation factor (SUA5)</fullName>
    </submittedName>
</protein>
<accession>A0A2X4PGF2</accession>
<organism evidence="2 3">
    <name type="scientific">Porphyromonas crevioricanis</name>
    <dbReference type="NCBI Taxonomy" id="393921"/>
    <lineage>
        <taxon>Bacteria</taxon>
        <taxon>Pseudomonadati</taxon>
        <taxon>Bacteroidota</taxon>
        <taxon>Bacteroidia</taxon>
        <taxon>Bacteroidales</taxon>
        <taxon>Porphyromonadaceae</taxon>
        <taxon>Porphyromonas</taxon>
    </lineage>
</organism>
<dbReference type="Proteomes" id="UP000249300">
    <property type="component" value="Chromosome 1"/>
</dbReference>
<reference evidence="2 3" key="1">
    <citation type="submission" date="2018-06" db="EMBL/GenBank/DDBJ databases">
        <authorList>
            <consortium name="Pathogen Informatics"/>
            <person name="Doyle S."/>
        </authorList>
    </citation>
    <scope>NUCLEOTIDE SEQUENCE [LARGE SCALE GENOMIC DNA]</scope>
    <source>
        <strain evidence="2 3">NCTC12858</strain>
    </source>
</reference>